<dbReference type="AlphaFoldDB" id="A0A098EKG7"/>
<dbReference type="RefSeq" id="WP_052651680.1">
    <property type="nucleotide sequence ID" value="NZ_CCXS01000001.1"/>
</dbReference>
<protein>
    <submittedName>
        <fullName evidence="1">Uncharacterized protein</fullName>
    </submittedName>
</protein>
<dbReference type="OrthoDB" id="10018003at2"/>
<sequence>MIKWKWACGILAILVASLAFLLVAQHRQVEKAVIKDYVLQHASVEQALQIGIEEYKESQNAEALADDLIIAYGAADGLYGLPNDLKAAPGFVYFSNMEFFYKVQDQFDFYLPIGIREIMDDAKDGVLTEKSYAKLIGYHQLLEEFNQLALSGNIDKKNAKDYEEDFEAFYAANEEKMTELIN</sequence>
<name>A0A098EKG7_9BACL</name>
<dbReference type="EMBL" id="CCXS01000001">
    <property type="protein sequence ID" value="CEG22864.1"/>
    <property type="molecule type" value="Genomic_DNA"/>
</dbReference>
<gene>
    <name evidence="1" type="ORF">BN1080_01799</name>
</gene>
<evidence type="ECO:0000313" key="1">
    <source>
        <dbReference type="EMBL" id="CEG22864.1"/>
    </source>
</evidence>
<proteinExistence type="predicted"/>
<dbReference type="Proteomes" id="UP000043699">
    <property type="component" value="Unassembled WGS sequence"/>
</dbReference>
<reference evidence="1 2" key="1">
    <citation type="submission" date="2014-09" db="EMBL/GenBank/DDBJ databases">
        <authorList>
            <person name="Urmite Genomes Urmite Genomes"/>
        </authorList>
    </citation>
    <scope>NUCLEOTIDE SEQUENCE [LARGE SCALE GENOMIC DNA]</scope>
    <source>
        <strain evidence="1 2">ES2</strain>
    </source>
</reference>
<keyword evidence="2" id="KW-1185">Reference proteome</keyword>
<accession>A0A098EKG7</accession>
<organism evidence="1 2">
    <name type="scientific">Planococcus massiliensis</name>
    <dbReference type="NCBI Taxonomy" id="1499687"/>
    <lineage>
        <taxon>Bacteria</taxon>
        <taxon>Bacillati</taxon>
        <taxon>Bacillota</taxon>
        <taxon>Bacilli</taxon>
        <taxon>Bacillales</taxon>
        <taxon>Caryophanaceae</taxon>
        <taxon>Planococcus</taxon>
    </lineage>
</organism>
<evidence type="ECO:0000313" key="2">
    <source>
        <dbReference type="Proteomes" id="UP000043699"/>
    </source>
</evidence>